<dbReference type="KEGG" id="gtt:GUITHDRAFT_141636"/>
<organism evidence="2">
    <name type="scientific">Guillardia theta (strain CCMP2712)</name>
    <name type="common">Cryptophyte</name>
    <dbReference type="NCBI Taxonomy" id="905079"/>
    <lineage>
        <taxon>Eukaryota</taxon>
        <taxon>Cryptophyceae</taxon>
        <taxon>Pyrenomonadales</taxon>
        <taxon>Geminigeraceae</taxon>
        <taxon>Guillardia</taxon>
    </lineage>
</organism>
<name>L1J039_GUITC</name>
<accession>L1J039</accession>
<dbReference type="SUPFAM" id="SSF49503">
    <property type="entry name" value="Cupredoxins"/>
    <property type="match status" value="2"/>
</dbReference>
<dbReference type="EMBL" id="JH993020">
    <property type="protein sequence ID" value="EKX41883.1"/>
    <property type="molecule type" value="Genomic_DNA"/>
</dbReference>
<dbReference type="AlphaFoldDB" id="L1J039"/>
<dbReference type="GO" id="GO:0005507">
    <property type="term" value="F:copper ion binding"/>
    <property type="evidence" value="ECO:0007669"/>
    <property type="project" value="InterPro"/>
</dbReference>
<dbReference type="Proteomes" id="UP000011087">
    <property type="component" value="Unassembled WGS sequence"/>
</dbReference>
<proteinExistence type="predicted"/>
<dbReference type="RefSeq" id="XP_005828863.1">
    <property type="nucleotide sequence ID" value="XM_005828806.1"/>
</dbReference>
<dbReference type="GO" id="GO:0016491">
    <property type="term" value="F:oxidoreductase activity"/>
    <property type="evidence" value="ECO:0007669"/>
    <property type="project" value="InterPro"/>
</dbReference>
<dbReference type="InterPro" id="IPR011706">
    <property type="entry name" value="Cu-oxidase_C"/>
</dbReference>
<dbReference type="OMA" id="QIVAMTH"/>
<dbReference type="HOGENOM" id="CLU_499188_0_0_1"/>
<dbReference type="GeneID" id="17298543"/>
<dbReference type="Gene3D" id="2.60.40.420">
    <property type="entry name" value="Cupredoxins - blue copper proteins"/>
    <property type="match status" value="2"/>
</dbReference>
<dbReference type="Pfam" id="PF07731">
    <property type="entry name" value="Cu-oxidase_2"/>
    <property type="match status" value="1"/>
</dbReference>
<dbReference type="OrthoDB" id="2121828at2759"/>
<dbReference type="STRING" id="905079.L1J039"/>
<evidence type="ECO:0000259" key="1">
    <source>
        <dbReference type="Pfam" id="PF07731"/>
    </source>
</evidence>
<evidence type="ECO:0000313" key="3">
    <source>
        <dbReference type="EnsemblProtists" id="EKX41883"/>
    </source>
</evidence>
<keyword evidence="4" id="KW-1185">Reference proteome</keyword>
<gene>
    <name evidence="2" type="ORF">GUITHDRAFT_141636</name>
</gene>
<feature type="domain" description="Plastocyanin-like" evidence="1">
    <location>
        <begin position="454"/>
        <end position="528"/>
    </location>
</feature>
<protein>
    <recommendedName>
        <fullName evidence="1">Plastocyanin-like domain-containing protein</fullName>
    </recommendedName>
</protein>
<evidence type="ECO:0000313" key="4">
    <source>
        <dbReference type="Proteomes" id="UP000011087"/>
    </source>
</evidence>
<dbReference type="PaxDb" id="55529-EKX41883"/>
<reference evidence="4" key="2">
    <citation type="submission" date="2012-11" db="EMBL/GenBank/DDBJ databases">
        <authorList>
            <person name="Kuo A."/>
            <person name="Curtis B.A."/>
            <person name="Tanifuji G."/>
            <person name="Burki F."/>
            <person name="Gruber A."/>
            <person name="Irimia M."/>
            <person name="Maruyama S."/>
            <person name="Arias M.C."/>
            <person name="Ball S.G."/>
            <person name="Gile G.H."/>
            <person name="Hirakawa Y."/>
            <person name="Hopkins J.F."/>
            <person name="Rensing S.A."/>
            <person name="Schmutz J."/>
            <person name="Symeonidi A."/>
            <person name="Elias M."/>
            <person name="Eveleigh R.J."/>
            <person name="Herman E.K."/>
            <person name="Klute M.J."/>
            <person name="Nakayama T."/>
            <person name="Obornik M."/>
            <person name="Reyes-Prieto A."/>
            <person name="Armbrust E.V."/>
            <person name="Aves S.J."/>
            <person name="Beiko R.G."/>
            <person name="Coutinho P."/>
            <person name="Dacks J.B."/>
            <person name="Durnford D.G."/>
            <person name="Fast N.M."/>
            <person name="Green B.R."/>
            <person name="Grisdale C."/>
            <person name="Hempe F."/>
            <person name="Henrissat B."/>
            <person name="Hoppner M.P."/>
            <person name="Ishida K.-I."/>
            <person name="Kim E."/>
            <person name="Koreny L."/>
            <person name="Kroth P.G."/>
            <person name="Liu Y."/>
            <person name="Malik S.-B."/>
            <person name="Maier U.G."/>
            <person name="McRose D."/>
            <person name="Mock T."/>
            <person name="Neilson J.A."/>
            <person name="Onodera N.T."/>
            <person name="Poole A.M."/>
            <person name="Pritham E.J."/>
            <person name="Richards T.A."/>
            <person name="Rocap G."/>
            <person name="Roy S.W."/>
            <person name="Sarai C."/>
            <person name="Schaack S."/>
            <person name="Shirato S."/>
            <person name="Slamovits C.H."/>
            <person name="Spencer D.F."/>
            <person name="Suzuki S."/>
            <person name="Worden A.Z."/>
            <person name="Zauner S."/>
            <person name="Barry K."/>
            <person name="Bell C."/>
            <person name="Bharti A.K."/>
            <person name="Crow J.A."/>
            <person name="Grimwood J."/>
            <person name="Kramer R."/>
            <person name="Lindquist E."/>
            <person name="Lucas S."/>
            <person name="Salamov A."/>
            <person name="McFadden G.I."/>
            <person name="Lane C.E."/>
            <person name="Keeling P.J."/>
            <person name="Gray M.W."/>
            <person name="Grigoriev I.V."/>
            <person name="Archibald J.M."/>
        </authorList>
    </citation>
    <scope>NUCLEOTIDE SEQUENCE</scope>
    <source>
        <strain evidence="4">CCMP2712</strain>
    </source>
</reference>
<dbReference type="InterPro" id="IPR008972">
    <property type="entry name" value="Cupredoxin"/>
</dbReference>
<evidence type="ECO:0000313" key="2">
    <source>
        <dbReference type="EMBL" id="EKX41883.1"/>
    </source>
</evidence>
<sequence length="546" mass="59632">MTVLNRNYGPLELNVRSYNGNFPGPTLSFEAGPAPTLPTILSVTLLNKLEKTTSSTTVKNKVDVRDSFGLMEKTITVQRVPQDVAACAYVDVGTGAGRETMYVQRVASTGSLDVDRGTLGTTPKVHEVGSRVITSNMSLCDFPKQENHSNFYVYGMANVTAEHVSSLAEAQGNLTTDYFFDFAHPRGTFLYHPMWMGSAGLQSGGGMAGMLVVRDSVGDAETAFLNLREVHLLFQQLSYRNPSDTDVNRFYDHGYLQKFNYDELVTKWNVTFDANAINDPEWNDAVLTNGQFVPSLTLLAGQARDGCTTFLLAVDSLYIRDGNSPRKLLSSGQDASQRCTTQGQYVLRSQADPANDPLLGTGAVRKQQDLLVVNIQSGTGAADPLPAIMPVMPDRFNVSLVEAKVSARQLVLVGSSGSRILRTVPPTDPVAITERNLPWLTMNGDVHHGGQVRHCVVKDSIQEWEIQGVGQGFFTFHLQSNYFMILSSPAGQDVGSWRDTYAVQGGSKVVIRFKATNISGNFLFMSSFLSNVDVGQARRSDLLAVL</sequence>
<dbReference type="EnsemblProtists" id="EKX41883">
    <property type="protein sequence ID" value="EKX41883"/>
    <property type="gene ID" value="GUITHDRAFT_141636"/>
</dbReference>
<reference evidence="3" key="3">
    <citation type="submission" date="2015-06" db="UniProtKB">
        <authorList>
            <consortium name="EnsemblProtists"/>
        </authorList>
    </citation>
    <scope>IDENTIFICATION</scope>
</reference>
<reference evidence="2 4" key="1">
    <citation type="journal article" date="2012" name="Nature">
        <title>Algal genomes reveal evolutionary mosaicism and the fate of nucleomorphs.</title>
        <authorList>
            <consortium name="DOE Joint Genome Institute"/>
            <person name="Curtis B.A."/>
            <person name="Tanifuji G."/>
            <person name="Burki F."/>
            <person name="Gruber A."/>
            <person name="Irimia M."/>
            <person name="Maruyama S."/>
            <person name="Arias M.C."/>
            <person name="Ball S.G."/>
            <person name="Gile G.H."/>
            <person name="Hirakawa Y."/>
            <person name="Hopkins J.F."/>
            <person name="Kuo A."/>
            <person name="Rensing S.A."/>
            <person name="Schmutz J."/>
            <person name="Symeonidi A."/>
            <person name="Elias M."/>
            <person name="Eveleigh R.J."/>
            <person name="Herman E.K."/>
            <person name="Klute M.J."/>
            <person name="Nakayama T."/>
            <person name="Obornik M."/>
            <person name="Reyes-Prieto A."/>
            <person name="Armbrust E.V."/>
            <person name="Aves S.J."/>
            <person name="Beiko R.G."/>
            <person name="Coutinho P."/>
            <person name="Dacks J.B."/>
            <person name="Durnford D.G."/>
            <person name="Fast N.M."/>
            <person name="Green B.R."/>
            <person name="Grisdale C.J."/>
            <person name="Hempel F."/>
            <person name="Henrissat B."/>
            <person name="Hoppner M.P."/>
            <person name="Ishida K."/>
            <person name="Kim E."/>
            <person name="Koreny L."/>
            <person name="Kroth P.G."/>
            <person name="Liu Y."/>
            <person name="Malik S.B."/>
            <person name="Maier U.G."/>
            <person name="McRose D."/>
            <person name="Mock T."/>
            <person name="Neilson J.A."/>
            <person name="Onodera N.T."/>
            <person name="Poole A.M."/>
            <person name="Pritham E.J."/>
            <person name="Richards T.A."/>
            <person name="Rocap G."/>
            <person name="Roy S.W."/>
            <person name="Sarai C."/>
            <person name="Schaack S."/>
            <person name="Shirato S."/>
            <person name="Slamovits C.H."/>
            <person name="Spencer D.F."/>
            <person name="Suzuki S."/>
            <person name="Worden A.Z."/>
            <person name="Zauner S."/>
            <person name="Barry K."/>
            <person name="Bell C."/>
            <person name="Bharti A.K."/>
            <person name="Crow J.A."/>
            <person name="Grimwood J."/>
            <person name="Kramer R."/>
            <person name="Lindquist E."/>
            <person name="Lucas S."/>
            <person name="Salamov A."/>
            <person name="McFadden G.I."/>
            <person name="Lane C.E."/>
            <person name="Keeling P.J."/>
            <person name="Gray M.W."/>
            <person name="Grigoriev I.V."/>
            <person name="Archibald J.M."/>
        </authorList>
    </citation>
    <scope>NUCLEOTIDE SEQUENCE</scope>
    <source>
        <strain evidence="2 4">CCMP2712</strain>
    </source>
</reference>